<dbReference type="EMBL" id="JAERWK010000015">
    <property type="protein sequence ID" value="MBM9468017.1"/>
    <property type="molecule type" value="Genomic_DNA"/>
</dbReference>
<sequence>MERRRLLLTASSNVAIGIAFLALWFFSGRHWWQLLIAAGFMVFGVWVLLDLRRTRGPK</sequence>
<feature type="transmembrane region" description="Helical" evidence="1">
    <location>
        <begin position="7"/>
        <end position="25"/>
    </location>
</feature>
<gene>
    <name evidence="2" type="ORF">JL106_12070</name>
</gene>
<organism evidence="2 3">
    <name type="scientific">Nakamurella leprariae</name>
    <dbReference type="NCBI Taxonomy" id="2803911"/>
    <lineage>
        <taxon>Bacteria</taxon>
        <taxon>Bacillati</taxon>
        <taxon>Actinomycetota</taxon>
        <taxon>Actinomycetes</taxon>
        <taxon>Nakamurellales</taxon>
        <taxon>Nakamurellaceae</taxon>
        <taxon>Nakamurella</taxon>
    </lineage>
</organism>
<accession>A0A938YCC0</accession>
<evidence type="ECO:0000313" key="2">
    <source>
        <dbReference type="EMBL" id="MBM9468017.1"/>
    </source>
</evidence>
<keyword evidence="1" id="KW-0472">Membrane</keyword>
<keyword evidence="1" id="KW-0812">Transmembrane</keyword>
<evidence type="ECO:0000256" key="1">
    <source>
        <dbReference type="SAM" id="Phobius"/>
    </source>
</evidence>
<keyword evidence="1" id="KW-1133">Transmembrane helix</keyword>
<name>A0A938YCC0_9ACTN</name>
<comment type="caution">
    <text evidence="2">The sequence shown here is derived from an EMBL/GenBank/DDBJ whole genome shotgun (WGS) entry which is preliminary data.</text>
</comment>
<feature type="transmembrane region" description="Helical" evidence="1">
    <location>
        <begin position="31"/>
        <end position="49"/>
    </location>
</feature>
<dbReference type="AlphaFoldDB" id="A0A938YCC0"/>
<dbReference type="Proteomes" id="UP000663792">
    <property type="component" value="Unassembled WGS sequence"/>
</dbReference>
<protein>
    <submittedName>
        <fullName evidence="2">Uncharacterized protein</fullName>
    </submittedName>
</protein>
<keyword evidence="3" id="KW-1185">Reference proteome</keyword>
<evidence type="ECO:0000313" key="3">
    <source>
        <dbReference type="Proteomes" id="UP000663792"/>
    </source>
</evidence>
<reference evidence="2" key="1">
    <citation type="submission" date="2021-01" db="EMBL/GenBank/DDBJ databases">
        <title>YIM 132084 draft genome.</title>
        <authorList>
            <person name="An D."/>
        </authorList>
    </citation>
    <scope>NUCLEOTIDE SEQUENCE</scope>
    <source>
        <strain evidence="2">YIM 132084</strain>
    </source>
</reference>
<proteinExistence type="predicted"/>